<feature type="domain" description="LysR substrate-binding" evidence="2">
    <location>
        <begin position="1"/>
        <end position="58"/>
    </location>
</feature>
<name>A0A7W4ZBM2_9GAMM</name>
<dbReference type="Proteomes" id="UP000535937">
    <property type="component" value="Unassembled WGS sequence"/>
</dbReference>
<keyword evidence="4" id="KW-1185">Reference proteome</keyword>
<dbReference type="Gene3D" id="3.40.190.290">
    <property type="match status" value="1"/>
</dbReference>
<dbReference type="SUPFAM" id="SSF53850">
    <property type="entry name" value="Periplasmic binding protein-like II"/>
    <property type="match status" value="1"/>
</dbReference>
<dbReference type="PANTHER" id="PTHR30537:SF1">
    <property type="entry name" value="HTH-TYPE TRANSCRIPTIONAL REGULATOR PGRR"/>
    <property type="match status" value="1"/>
</dbReference>
<evidence type="ECO:0000259" key="2">
    <source>
        <dbReference type="Pfam" id="PF03466"/>
    </source>
</evidence>
<dbReference type="InterPro" id="IPR058163">
    <property type="entry name" value="LysR-type_TF_proteobact-type"/>
</dbReference>
<evidence type="ECO:0000313" key="4">
    <source>
        <dbReference type="Proteomes" id="UP000535937"/>
    </source>
</evidence>
<gene>
    <name evidence="3" type="ORF">FHS09_003383</name>
</gene>
<accession>A0A7W4ZBM2</accession>
<proteinExistence type="inferred from homology"/>
<comment type="caution">
    <text evidence="3">The sequence shown here is derived from an EMBL/GenBank/DDBJ whole genome shotgun (WGS) entry which is preliminary data.</text>
</comment>
<comment type="similarity">
    <text evidence="1">Belongs to the LysR transcriptional regulatory family.</text>
</comment>
<protein>
    <submittedName>
        <fullName evidence="3">DNA-binding transcriptional LysR family regulator</fullName>
    </submittedName>
</protein>
<evidence type="ECO:0000313" key="3">
    <source>
        <dbReference type="EMBL" id="MBB3062534.1"/>
    </source>
</evidence>
<dbReference type="PANTHER" id="PTHR30537">
    <property type="entry name" value="HTH-TYPE TRANSCRIPTIONAL REGULATOR"/>
    <property type="match status" value="1"/>
</dbReference>
<dbReference type="GO" id="GO:0043565">
    <property type="term" value="F:sequence-specific DNA binding"/>
    <property type="evidence" value="ECO:0007669"/>
    <property type="project" value="TreeGrafter"/>
</dbReference>
<organism evidence="3 4">
    <name type="scientific">Microbulbifer rhizosphaerae</name>
    <dbReference type="NCBI Taxonomy" id="1562603"/>
    <lineage>
        <taxon>Bacteria</taxon>
        <taxon>Pseudomonadati</taxon>
        <taxon>Pseudomonadota</taxon>
        <taxon>Gammaproteobacteria</taxon>
        <taxon>Cellvibrionales</taxon>
        <taxon>Microbulbiferaceae</taxon>
        <taxon>Microbulbifer</taxon>
    </lineage>
</organism>
<dbReference type="GO" id="GO:0003700">
    <property type="term" value="F:DNA-binding transcription factor activity"/>
    <property type="evidence" value="ECO:0007669"/>
    <property type="project" value="TreeGrafter"/>
</dbReference>
<reference evidence="3 4" key="1">
    <citation type="submission" date="2020-08" db="EMBL/GenBank/DDBJ databases">
        <title>Genomic Encyclopedia of Type Strains, Phase III (KMG-III): the genomes of soil and plant-associated and newly described type strains.</title>
        <authorList>
            <person name="Whitman W."/>
        </authorList>
    </citation>
    <scope>NUCLEOTIDE SEQUENCE [LARGE SCALE GENOMIC DNA]</scope>
    <source>
        <strain evidence="3 4">CECT 8799</strain>
    </source>
</reference>
<dbReference type="InterPro" id="IPR005119">
    <property type="entry name" value="LysR_subst-bd"/>
</dbReference>
<dbReference type="EMBL" id="JACHWZ010000017">
    <property type="protein sequence ID" value="MBB3062534.1"/>
    <property type="molecule type" value="Genomic_DNA"/>
</dbReference>
<dbReference type="Pfam" id="PF03466">
    <property type="entry name" value="LysR_substrate"/>
    <property type="match status" value="1"/>
</dbReference>
<sequence>MGLGCLLEETVREHLDAGRLQQILESWCPDLPGFYLYYPSRRHLPAKLRVFAEFLRERV</sequence>
<keyword evidence="3" id="KW-0238">DNA-binding</keyword>
<dbReference type="GO" id="GO:0006351">
    <property type="term" value="P:DNA-templated transcription"/>
    <property type="evidence" value="ECO:0007669"/>
    <property type="project" value="TreeGrafter"/>
</dbReference>
<dbReference type="AlphaFoldDB" id="A0A7W4ZBM2"/>
<evidence type="ECO:0000256" key="1">
    <source>
        <dbReference type="ARBA" id="ARBA00009437"/>
    </source>
</evidence>